<proteinExistence type="predicted"/>
<accession>A0ABP7WB16</accession>
<evidence type="ECO:0000313" key="2">
    <source>
        <dbReference type="EMBL" id="GAA4085124.1"/>
    </source>
</evidence>
<organism evidence="2 3">
    <name type="scientific">Actinomadura miaoliensis</name>
    <dbReference type="NCBI Taxonomy" id="430685"/>
    <lineage>
        <taxon>Bacteria</taxon>
        <taxon>Bacillati</taxon>
        <taxon>Actinomycetota</taxon>
        <taxon>Actinomycetes</taxon>
        <taxon>Streptosporangiales</taxon>
        <taxon>Thermomonosporaceae</taxon>
        <taxon>Actinomadura</taxon>
    </lineage>
</organism>
<feature type="domain" description="DUF732" evidence="1">
    <location>
        <begin position="31"/>
        <end position="93"/>
    </location>
</feature>
<name>A0ABP7WB16_9ACTN</name>
<comment type="caution">
    <text evidence="2">The sequence shown here is derived from an EMBL/GenBank/DDBJ whole genome shotgun (WGS) entry which is preliminary data.</text>
</comment>
<keyword evidence="3" id="KW-1185">Reference proteome</keyword>
<dbReference type="Proteomes" id="UP001500683">
    <property type="component" value="Unassembled WGS sequence"/>
</dbReference>
<dbReference type="Pfam" id="PF05305">
    <property type="entry name" value="DUF732"/>
    <property type="match status" value="1"/>
</dbReference>
<reference evidence="3" key="1">
    <citation type="journal article" date="2019" name="Int. J. Syst. Evol. Microbiol.">
        <title>The Global Catalogue of Microorganisms (GCM) 10K type strain sequencing project: providing services to taxonomists for standard genome sequencing and annotation.</title>
        <authorList>
            <consortium name="The Broad Institute Genomics Platform"/>
            <consortium name="The Broad Institute Genome Sequencing Center for Infectious Disease"/>
            <person name="Wu L."/>
            <person name="Ma J."/>
        </authorList>
    </citation>
    <scope>NUCLEOTIDE SEQUENCE [LARGE SCALE GENOMIC DNA]</scope>
    <source>
        <strain evidence="3">JCM 16702</strain>
    </source>
</reference>
<evidence type="ECO:0000259" key="1">
    <source>
        <dbReference type="Pfam" id="PF05305"/>
    </source>
</evidence>
<evidence type="ECO:0000313" key="3">
    <source>
        <dbReference type="Proteomes" id="UP001500683"/>
    </source>
</evidence>
<gene>
    <name evidence="2" type="ORF">GCM10022214_51380</name>
</gene>
<dbReference type="InterPro" id="IPR007969">
    <property type="entry name" value="DUF732"/>
</dbReference>
<protein>
    <recommendedName>
        <fullName evidence="1">DUF732 domain-containing protein</fullName>
    </recommendedName>
</protein>
<sequence length="108" mass="11501">MIGVLLVASALVKGGEPDAMWLWGSPSAQAQSAYLAEVHRQGLNRDRPDAEVLAFGERTCLAIVQGAAVYRPEGVSEGDVRVIAGAAVRHLCPRAAFRAGDYLARKAR</sequence>
<dbReference type="RefSeq" id="WP_344952427.1">
    <property type="nucleotide sequence ID" value="NZ_BAAAZG010000038.1"/>
</dbReference>
<dbReference type="EMBL" id="BAAAZG010000038">
    <property type="protein sequence ID" value="GAA4085124.1"/>
    <property type="molecule type" value="Genomic_DNA"/>
</dbReference>